<dbReference type="InterPro" id="IPR046357">
    <property type="entry name" value="PPIase_dom_sf"/>
</dbReference>
<keyword evidence="4 7" id="KW-0472">Membrane</keyword>
<evidence type="ECO:0000256" key="7">
    <source>
        <dbReference type="HAMAP-Rule" id="MF_01145"/>
    </source>
</evidence>
<dbReference type="Gene3D" id="1.10.4030.10">
    <property type="entry name" value="Porin chaperone SurA, peptide-binding domain"/>
    <property type="match status" value="1"/>
</dbReference>
<keyword evidence="12" id="KW-1185">Reference proteome</keyword>
<dbReference type="Gene3D" id="3.10.50.40">
    <property type="match status" value="1"/>
</dbReference>
<evidence type="ECO:0000256" key="2">
    <source>
        <dbReference type="ARBA" id="ARBA00006071"/>
    </source>
</evidence>
<reference evidence="12" key="1">
    <citation type="submission" date="2007-10" db="EMBL/GenBank/DDBJ databases">
        <title>Complete genome of Alkaliphilus oremlandii OhILAs.</title>
        <authorList>
            <person name="Copeland A."/>
            <person name="Lucas S."/>
            <person name="Lapidus A."/>
            <person name="Barry K."/>
            <person name="Detter J.C."/>
            <person name="Glavina del Rio T."/>
            <person name="Hammon N."/>
            <person name="Israni S."/>
            <person name="Dalin E."/>
            <person name="Tice H."/>
            <person name="Pitluck S."/>
            <person name="Chain P."/>
            <person name="Malfatti S."/>
            <person name="Shin M."/>
            <person name="Vergez L."/>
            <person name="Schmutz J."/>
            <person name="Larimer F."/>
            <person name="Land M."/>
            <person name="Hauser L."/>
            <person name="Kyrpides N."/>
            <person name="Mikhailova N."/>
            <person name="Stolz J.F."/>
            <person name="Dawson A."/>
            <person name="Fisher E."/>
            <person name="Crable B."/>
            <person name="Perera E."/>
            <person name="Lisak J."/>
            <person name="Ranganathan M."/>
            <person name="Basu P."/>
            <person name="Richardson P."/>
        </authorList>
    </citation>
    <scope>NUCLEOTIDE SEQUENCE [LARGE SCALE GENOMIC DNA]</scope>
    <source>
        <strain evidence="12">OhILAs</strain>
    </source>
</reference>
<evidence type="ECO:0000313" key="11">
    <source>
        <dbReference type="EMBL" id="ABW20172.1"/>
    </source>
</evidence>
<name>A8MK40_ALKOO</name>
<dbReference type="EMBL" id="CP000853">
    <property type="protein sequence ID" value="ABW20172.1"/>
    <property type="molecule type" value="Genomic_DNA"/>
</dbReference>
<dbReference type="HOGENOM" id="CLU_034646_6_1_9"/>
<keyword evidence="5 7" id="KW-0564">Palmitate</keyword>
<feature type="domain" description="PpiC" evidence="10">
    <location>
        <begin position="184"/>
        <end position="274"/>
    </location>
</feature>
<dbReference type="Proteomes" id="UP000000269">
    <property type="component" value="Chromosome"/>
</dbReference>
<organism evidence="11 12">
    <name type="scientific">Alkaliphilus oremlandii (strain OhILAs)</name>
    <name type="common">Clostridium oremlandii (strain OhILAs)</name>
    <dbReference type="NCBI Taxonomy" id="350688"/>
    <lineage>
        <taxon>Bacteria</taxon>
        <taxon>Bacillati</taxon>
        <taxon>Bacillota</taxon>
        <taxon>Clostridia</taxon>
        <taxon>Peptostreptococcales</taxon>
        <taxon>Natronincolaceae</taxon>
        <taxon>Alkaliphilus</taxon>
    </lineage>
</organism>
<dbReference type="SUPFAM" id="SSF54534">
    <property type="entry name" value="FKBP-like"/>
    <property type="match status" value="1"/>
</dbReference>
<evidence type="ECO:0000256" key="4">
    <source>
        <dbReference type="ARBA" id="ARBA00023136"/>
    </source>
</evidence>
<dbReference type="PROSITE" id="PS51257">
    <property type="entry name" value="PROKAR_LIPOPROTEIN"/>
    <property type="match status" value="1"/>
</dbReference>
<dbReference type="GO" id="GO:0006457">
    <property type="term" value="P:protein folding"/>
    <property type="evidence" value="ECO:0007669"/>
    <property type="project" value="UniProtKB-UniRule"/>
</dbReference>
<sequence>MKKKLTILIIAMLTMAILITGCSKTGLAEGVVAKIGNKEVTEAEYNKLLDYYLSIATTQYNLTEEILNTDNGSGMTLLDTLKAEVLDIIVLTEIIADKAAENKVTVTEEEVTKEFEENHVKVMESDENYKKLIEENKLDDAFIKEQIRKDLIAYKYNQFYLEKTEINEAAAKTFYEENPEGFHNEQVSAKHILVETEETAKEVIGKLEAGADFAELAKEYSTEPGAEQTGGNLGYFKKGRMVPEFEKAAFALEVGKISEPVKTDFGYHVIVVEDKVDESISFEDAKADIVDYLKRLDYQKHLEEALKKANVVKKDKL</sequence>
<keyword evidence="6 7" id="KW-0449">Lipoprotein</keyword>
<dbReference type="Pfam" id="PF13624">
    <property type="entry name" value="SurA_N_3"/>
    <property type="match status" value="1"/>
</dbReference>
<dbReference type="InterPro" id="IPR027304">
    <property type="entry name" value="Trigger_fact/SurA_dom_sf"/>
</dbReference>
<dbReference type="GO" id="GO:0005886">
    <property type="term" value="C:plasma membrane"/>
    <property type="evidence" value="ECO:0007669"/>
    <property type="project" value="UniProtKB-SubCell"/>
</dbReference>
<evidence type="ECO:0000256" key="8">
    <source>
        <dbReference type="PROSITE-ProRule" id="PRU00278"/>
    </source>
</evidence>
<keyword evidence="7 8" id="KW-0413">Isomerase</keyword>
<dbReference type="InterPro" id="IPR000297">
    <property type="entry name" value="PPIase_PpiC"/>
</dbReference>
<keyword evidence="3 7" id="KW-1003">Cell membrane</keyword>
<feature type="signal peptide" evidence="9">
    <location>
        <begin position="1"/>
        <end position="28"/>
    </location>
</feature>
<gene>
    <name evidence="7" type="primary">prsA</name>
    <name evidence="11" type="ordered locus">Clos_2641</name>
</gene>
<evidence type="ECO:0000256" key="5">
    <source>
        <dbReference type="ARBA" id="ARBA00023139"/>
    </source>
</evidence>
<evidence type="ECO:0000313" key="12">
    <source>
        <dbReference type="Proteomes" id="UP000000269"/>
    </source>
</evidence>
<comment type="catalytic activity">
    <reaction evidence="7">
        <text>[protein]-peptidylproline (omega=180) = [protein]-peptidylproline (omega=0)</text>
        <dbReference type="Rhea" id="RHEA:16237"/>
        <dbReference type="Rhea" id="RHEA-COMP:10747"/>
        <dbReference type="Rhea" id="RHEA-COMP:10748"/>
        <dbReference type="ChEBI" id="CHEBI:83833"/>
        <dbReference type="ChEBI" id="CHEBI:83834"/>
        <dbReference type="EC" id="5.2.1.8"/>
    </reaction>
</comment>
<evidence type="ECO:0000256" key="1">
    <source>
        <dbReference type="ARBA" id="ARBA00004193"/>
    </source>
</evidence>
<evidence type="ECO:0000256" key="3">
    <source>
        <dbReference type="ARBA" id="ARBA00022475"/>
    </source>
</evidence>
<dbReference type="HAMAP" id="MF_01145">
    <property type="entry name" value="Foldase_PrsA"/>
    <property type="match status" value="1"/>
</dbReference>
<dbReference type="STRING" id="350688.Clos_2641"/>
<evidence type="ECO:0000256" key="9">
    <source>
        <dbReference type="SAM" id="SignalP"/>
    </source>
</evidence>
<comment type="subcellular location">
    <subcellularLocation>
        <location evidence="1 7">Cell membrane</location>
        <topology evidence="1 7">Lipid-anchor</topology>
    </subcellularLocation>
</comment>
<dbReference type="InterPro" id="IPR023059">
    <property type="entry name" value="Foldase_PrsA"/>
</dbReference>
<dbReference type="RefSeq" id="WP_012160479.1">
    <property type="nucleotide sequence ID" value="NC_009922.1"/>
</dbReference>
<dbReference type="PANTHER" id="PTHR47245:SF2">
    <property type="entry name" value="PEPTIDYL-PROLYL CIS-TRANS ISOMERASE HP_0175-RELATED"/>
    <property type="match status" value="1"/>
</dbReference>
<dbReference type="InterPro" id="IPR050245">
    <property type="entry name" value="PrsA_foldase"/>
</dbReference>
<dbReference type="PANTHER" id="PTHR47245">
    <property type="entry name" value="PEPTIDYLPROLYL ISOMERASE"/>
    <property type="match status" value="1"/>
</dbReference>
<evidence type="ECO:0000256" key="6">
    <source>
        <dbReference type="ARBA" id="ARBA00023288"/>
    </source>
</evidence>
<evidence type="ECO:0000259" key="10">
    <source>
        <dbReference type="PROSITE" id="PS50198"/>
    </source>
</evidence>
<dbReference type="Pfam" id="PF13616">
    <property type="entry name" value="Rotamase_3"/>
    <property type="match status" value="1"/>
</dbReference>
<dbReference type="eggNOG" id="COG0760">
    <property type="taxonomic scope" value="Bacteria"/>
</dbReference>
<dbReference type="GO" id="GO:0003755">
    <property type="term" value="F:peptidyl-prolyl cis-trans isomerase activity"/>
    <property type="evidence" value="ECO:0007669"/>
    <property type="project" value="UniProtKB-UniRule"/>
</dbReference>
<dbReference type="PROSITE" id="PS50198">
    <property type="entry name" value="PPIC_PPIASE_2"/>
    <property type="match status" value="1"/>
</dbReference>
<comment type="function">
    <text evidence="7">Plays a major role in protein secretion by helping the post-translocational extracellular folding of several secreted proteins.</text>
</comment>
<comment type="similarity">
    <text evidence="2 7">Belongs to the PrsA family.</text>
</comment>
<keyword evidence="7 8" id="KW-0697">Rotamase</keyword>
<dbReference type="AlphaFoldDB" id="A8MK40"/>
<dbReference type="EC" id="5.2.1.8" evidence="7"/>
<feature type="chain" id="PRO_5008947575" description="Foldase protein PrsA" evidence="9">
    <location>
        <begin position="29"/>
        <end position="317"/>
    </location>
</feature>
<dbReference type="KEGG" id="aoe:Clos_2641"/>
<keyword evidence="7 9" id="KW-0732">Signal</keyword>
<dbReference type="SUPFAM" id="SSF109998">
    <property type="entry name" value="Triger factor/SurA peptide-binding domain-like"/>
    <property type="match status" value="1"/>
</dbReference>
<accession>A8MK40</accession>
<proteinExistence type="inferred from homology"/>
<protein>
    <recommendedName>
        <fullName evidence="7">Foldase protein PrsA</fullName>
        <ecNumber evidence="7">5.2.1.8</ecNumber>
    </recommendedName>
</protein>